<keyword evidence="6" id="KW-0662">Pyridine nucleotide biosynthesis</keyword>
<dbReference type="InterPro" id="IPR022412">
    <property type="entry name" value="Quinolinate_PRibosylTrfase_N"/>
</dbReference>
<keyword evidence="7 12" id="KW-0328">Glycosyltransferase</keyword>
<comment type="similarity">
    <text evidence="3 12">Belongs to the NadC/ModD family.</text>
</comment>
<sequence length="278" mass="29879">MNLLLADKIINDALLEDIGRGDITTKTIIAADMEAQAVFISRNAGIVAGLDIAGRVFEKLDPHYSLEKIISDGDQVQAGEAIARVSGKAHALLSGERVALNFLQHLSGIATETRNIVEIVKPFGVRIADTRKTTPGLRMFEKYAVTVGGGYNHRMGLDDAVLIKDNHLQIAGGVKQAVELVRNKIGHLVKIEVEVETWTQLEEAVQAGVDVIMLDNMNTETMQKAVKFVGRRAVTEASGQITAANAGAVAATGVDVLSLGWITHSARPLDISLEIEII</sequence>
<dbReference type="Gene3D" id="3.20.20.70">
    <property type="entry name" value="Aldolase class I"/>
    <property type="match status" value="1"/>
</dbReference>
<dbReference type="RefSeq" id="WP_015757767.1">
    <property type="nucleotide sequence ID" value="NC_013216.1"/>
</dbReference>
<dbReference type="STRING" id="485916.Dtox_2252"/>
<dbReference type="UniPathway" id="UPA00253">
    <property type="reaction ID" value="UER00331"/>
</dbReference>
<dbReference type="InterPro" id="IPR002638">
    <property type="entry name" value="Quinolinate_PRibosylTrfase_C"/>
</dbReference>
<evidence type="ECO:0000256" key="6">
    <source>
        <dbReference type="ARBA" id="ARBA00022642"/>
    </source>
</evidence>
<dbReference type="FunFam" id="3.20.20.70:FF:000030">
    <property type="entry name" value="Nicotinate-nucleotide pyrophosphorylase, carboxylating"/>
    <property type="match status" value="1"/>
</dbReference>
<dbReference type="GO" id="GO:0034213">
    <property type="term" value="P:quinolinate catabolic process"/>
    <property type="evidence" value="ECO:0007669"/>
    <property type="project" value="TreeGrafter"/>
</dbReference>
<feature type="domain" description="Quinolinate phosphoribosyl transferase N-terminal" evidence="14">
    <location>
        <begin position="22"/>
        <end position="107"/>
    </location>
</feature>
<dbReference type="FunFam" id="3.90.1170.20:FF:000001">
    <property type="entry name" value="Nicotinate-nucleotide diphosphorylase (Carboxylating)"/>
    <property type="match status" value="1"/>
</dbReference>
<evidence type="ECO:0000259" key="13">
    <source>
        <dbReference type="Pfam" id="PF01729"/>
    </source>
</evidence>
<accession>C8VZT8</accession>
<evidence type="ECO:0000256" key="10">
    <source>
        <dbReference type="ARBA" id="ARBA00047445"/>
    </source>
</evidence>
<evidence type="ECO:0000256" key="8">
    <source>
        <dbReference type="ARBA" id="ARBA00022679"/>
    </source>
</evidence>
<dbReference type="SUPFAM" id="SSF54675">
    <property type="entry name" value="Nicotinate/Quinolinate PRTase N-terminal domain-like"/>
    <property type="match status" value="1"/>
</dbReference>
<keyword evidence="16" id="KW-1185">Reference proteome</keyword>
<dbReference type="HOGENOM" id="CLU_039622_0_1_9"/>
<dbReference type="InterPro" id="IPR037128">
    <property type="entry name" value="Quinolinate_PRibosylTase_N_sf"/>
</dbReference>
<proteinExistence type="inferred from homology"/>
<evidence type="ECO:0000256" key="2">
    <source>
        <dbReference type="ARBA" id="ARBA00004893"/>
    </source>
</evidence>
<evidence type="ECO:0000313" key="15">
    <source>
        <dbReference type="EMBL" id="ACV63066.1"/>
    </source>
</evidence>
<protein>
    <recommendedName>
        <fullName evidence="11">Probable nicotinate-nucleotide pyrophosphorylase [carboxylating]</fullName>
        <ecNumber evidence="5">2.4.2.19</ecNumber>
    </recommendedName>
    <alternativeName>
        <fullName evidence="9">Quinolinate phosphoribosyltransferase [decarboxylating]</fullName>
    </alternativeName>
</protein>
<dbReference type="KEGG" id="dae:Dtox_2252"/>
<comment type="pathway">
    <text evidence="2">Cofactor biosynthesis; NAD(+) biosynthesis; nicotinate D-ribonucleotide from quinolinate: step 1/1.</text>
</comment>
<evidence type="ECO:0000256" key="4">
    <source>
        <dbReference type="ARBA" id="ARBA00011218"/>
    </source>
</evidence>
<dbReference type="InterPro" id="IPR004393">
    <property type="entry name" value="NadC"/>
</dbReference>
<dbReference type="EMBL" id="CP001720">
    <property type="protein sequence ID" value="ACV63066.1"/>
    <property type="molecule type" value="Genomic_DNA"/>
</dbReference>
<feature type="domain" description="Quinolinate phosphoribosyl transferase C-terminal" evidence="13">
    <location>
        <begin position="109"/>
        <end position="274"/>
    </location>
</feature>
<evidence type="ECO:0000313" key="16">
    <source>
        <dbReference type="Proteomes" id="UP000002217"/>
    </source>
</evidence>
<dbReference type="GO" id="GO:0004514">
    <property type="term" value="F:nicotinate-nucleotide diphosphorylase (carboxylating) activity"/>
    <property type="evidence" value="ECO:0007669"/>
    <property type="project" value="UniProtKB-EC"/>
</dbReference>
<dbReference type="InterPro" id="IPR027277">
    <property type="entry name" value="NadC/ModD"/>
</dbReference>
<comment type="catalytic activity">
    <reaction evidence="10">
        <text>nicotinate beta-D-ribonucleotide + CO2 + diphosphate = quinolinate + 5-phospho-alpha-D-ribose 1-diphosphate + 2 H(+)</text>
        <dbReference type="Rhea" id="RHEA:12733"/>
        <dbReference type="ChEBI" id="CHEBI:15378"/>
        <dbReference type="ChEBI" id="CHEBI:16526"/>
        <dbReference type="ChEBI" id="CHEBI:29959"/>
        <dbReference type="ChEBI" id="CHEBI:33019"/>
        <dbReference type="ChEBI" id="CHEBI:57502"/>
        <dbReference type="ChEBI" id="CHEBI:58017"/>
        <dbReference type="EC" id="2.4.2.19"/>
    </reaction>
</comment>
<dbReference type="SUPFAM" id="SSF51690">
    <property type="entry name" value="Nicotinate/Quinolinate PRTase C-terminal domain-like"/>
    <property type="match status" value="1"/>
</dbReference>
<reference evidence="15 16" key="1">
    <citation type="journal article" date="2009" name="Stand. Genomic Sci.">
        <title>Complete genome sequence of Desulfotomaculum acetoxidans type strain (5575).</title>
        <authorList>
            <person name="Spring S."/>
            <person name="Lapidus A."/>
            <person name="Schroder M."/>
            <person name="Gleim D."/>
            <person name="Sims D."/>
            <person name="Meincke L."/>
            <person name="Glavina Del Rio T."/>
            <person name="Tice H."/>
            <person name="Copeland A."/>
            <person name="Cheng J.F."/>
            <person name="Lucas S."/>
            <person name="Chen F."/>
            <person name="Nolan M."/>
            <person name="Bruce D."/>
            <person name="Goodwin L."/>
            <person name="Pitluck S."/>
            <person name="Ivanova N."/>
            <person name="Mavromatis K."/>
            <person name="Mikhailova N."/>
            <person name="Pati A."/>
            <person name="Chen A."/>
            <person name="Palaniappan K."/>
            <person name="Land M."/>
            <person name="Hauser L."/>
            <person name="Chang Y.J."/>
            <person name="Jeffries C.D."/>
            <person name="Chain P."/>
            <person name="Saunders E."/>
            <person name="Brettin T."/>
            <person name="Detter J.C."/>
            <person name="Goker M."/>
            <person name="Bristow J."/>
            <person name="Eisen J.A."/>
            <person name="Markowitz V."/>
            <person name="Hugenholtz P."/>
            <person name="Kyrpides N.C."/>
            <person name="Klenk H.P."/>
            <person name="Han C."/>
        </authorList>
    </citation>
    <scope>NUCLEOTIDE SEQUENCE [LARGE SCALE GENOMIC DNA]</scope>
    <source>
        <strain evidence="16">ATCC 49208 / DSM 771 / VKM B-1644</strain>
    </source>
</reference>
<dbReference type="InterPro" id="IPR013785">
    <property type="entry name" value="Aldolase_TIM"/>
</dbReference>
<dbReference type="OrthoDB" id="9782546at2"/>
<evidence type="ECO:0000256" key="9">
    <source>
        <dbReference type="ARBA" id="ARBA00033102"/>
    </source>
</evidence>
<evidence type="ECO:0000256" key="3">
    <source>
        <dbReference type="ARBA" id="ARBA00009400"/>
    </source>
</evidence>
<dbReference type="InterPro" id="IPR036068">
    <property type="entry name" value="Nicotinate_pribotase-like_C"/>
</dbReference>
<gene>
    <name evidence="15" type="ordered locus">Dtox_2252</name>
</gene>
<evidence type="ECO:0000256" key="12">
    <source>
        <dbReference type="PIRNR" id="PIRNR006250"/>
    </source>
</evidence>
<dbReference type="GO" id="GO:0009435">
    <property type="term" value="P:NAD+ biosynthetic process"/>
    <property type="evidence" value="ECO:0007669"/>
    <property type="project" value="UniProtKB-UniPathway"/>
</dbReference>
<name>C8VZT8_DESAS</name>
<dbReference type="PANTHER" id="PTHR32179">
    <property type="entry name" value="NICOTINATE-NUCLEOTIDE PYROPHOSPHORYLASE [CARBOXYLATING]"/>
    <property type="match status" value="1"/>
</dbReference>
<dbReference type="Gene3D" id="3.90.1170.20">
    <property type="entry name" value="Quinolinate phosphoribosyl transferase, N-terminal domain"/>
    <property type="match status" value="1"/>
</dbReference>
<evidence type="ECO:0000256" key="11">
    <source>
        <dbReference type="ARBA" id="ARBA00069173"/>
    </source>
</evidence>
<dbReference type="CDD" id="cd01572">
    <property type="entry name" value="QPRTase"/>
    <property type="match status" value="1"/>
</dbReference>
<dbReference type="Pfam" id="PF01729">
    <property type="entry name" value="QRPTase_C"/>
    <property type="match status" value="1"/>
</dbReference>
<evidence type="ECO:0000256" key="7">
    <source>
        <dbReference type="ARBA" id="ARBA00022676"/>
    </source>
</evidence>
<dbReference type="Proteomes" id="UP000002217">
    <property type="component" value="Chromosome"/>
</dbReference>
<organism evidence="15 16">
    <name type="scientific">Desulfofarcimen acetoxidans (strain ATCC 49208 / DSM 771 / KCTC 5769 / VKM B-1644 / 5575)</name>
    <name type="common">Desulfotomaculum acetoxidans</name>
    <dbReference type="NCBI Taxonomy" id="485916"/>
    <lineage>
        <taxon>Bacteria</taxon>
        <taxon>Bacillati</taxon>
        <taxon>Bacillota</taxon>
        <taxon>Clostridia</taxon>
        <taxon>Eubacteriales</taxon>
        <taxon>Peptococcaceae</taxon>
        <taxon>Desulfofarcimen</taxon>
    </lineage>
</organism>
<dbReference type="EC" id="2.4.2.19" evidence="5"/>
<dbReference type="PIRSF" id="PIRSF006250">
    <property type="entry name" value="NadC_ModD"/>
    <property type="match status" value="1"/>
</dbReference>
<evidence type="ECO:0000256" key="1">
    <source>
        <dbReference type="ARBA" id="ARBA00003237"/>
    </source>
</evidence>
<evidence type="ECO:0000259" key="14">
    <source>
        <dbReference type="Pfam" id="PF02749"/>
    </source>
</evidence>
<comment type="subunit">
    <text evidence="4">Hexamer formed by 3 homodimers.</text>
</comment>
<comment type="function">
    <text evidence="1">Involved in the catabolism of quinolinic acid (QA).</text>
</comment>
<dbReference type="AlphaFoldDB" id="C8VZT8"/>
<dbReference type="eggNOG" id="COG0157">
    <property type="taxonomic scope" value="Bacteria"/>
</dbReference>
<evidence type="ECO:0000256" key="5">
    <source>
        <dbReference type="ARBA" id="ARBA00011944"/>
    </source>
</evidence>
<dbReference type="PANTHER" id="PTHR32179:SF3">
    <property type="entry name" value="NICOTINATE-NUCLEOTIDE PYROPHOSPHORYLASE [CARBOXYLATING]"/>
    <property type="match status" value="1"/>
</dbReference>
<dbReference type="GO" id="GO:0005737">
    <property type="term" value="C:cytoplasm"/>
    <property type="evidence" value="ECO:0007669"/>
    <property type="project" value="TreeGrafter"/>
</dbReference>
<dbReference type="Pfam" id="PF02749">
    <property type="entry name" value="QRPTase_N"/>
    <property type="match status" value="1"/>
</dbReference>
<dbReference type="NCBIfam" id="TIGR00078">
    <property type="entry name" value="nadC"/>
    <property type="match status" value="1"/>
</dbReference>
<keyword evidence="8 12" id="KW-0808">Transferase</keyword>